<proteinExistence type="inferred from homology"/>
<dbReference type="PANTHER" id="PTHR42734:SF5">
    <property type="entry name" value="IRON TRANSPORT SYSTEM ATP-BINDING PROTEIN HI_0361-RELATED"/>
    <property type="match status" value="1"/>
</dbReference>
<dbReference type="SMART" id="SM00382">
    <property type="entry name" value="AAA"/>
    <property type="match status" value="1"/>
</dbReference>
<dbReference type="Pfam" id="PF00005">
    <property type="entry name" value="ABC_tran"/>
    <property type="match status" value="1"/>
</dbReference>
<dbReference type="RefSeq" id="WP_090378503.1">
    <property type="nucleotide sequence ID" value="NZ_FNSC01000001.1"/>
</dbReference>
<dbReference type="InterPro" id="IPR017871">
    <property type="entry name" value="ABC_transporter-like_CS"/>
</dbReference>
<evidence type="ECO:0000256" key="4">
    <source>
        <dbReference type="ARBA" id="ARBA00022840"/>
    </source>
</evidence>
<evidence type="ECO:0000256" key="1">
    <source>
        <dbReference type="ARBA" id="ARBA00005417"/>
    </source>
</evidence>
<evidence type="ECO:0000313" key="6">
    <source>
        <dbReference type="EMBL" id="SEC79010.1"/>
    </source>
</evidence>
<gene>
    <name evidence="6" type="ORF">SAMN05421553_1452</name>
</gene>
<dbReference type="InterPro" id="IPR003593">
    <property type="entry name" value="AAA+_ATPase"/>
</dbReference>
<keyword evidence="2" id="KW-0813">Transport</keyword>
<evidence type="ECO:0000256" key="3">
    <source>
        <dbReference type="ARBA" id="ARBA00022741"/>
    </source>
</evidence>
<dbReference type="PANTHER" id="PTHR42734">
    <property type="entry name" value="METAL TRANSPORT SYSTEM ATP-BINDING PROTEIN TM_0124-RELATED"/>
    <property type="match status" value="1"/>
</dbReference>
<dbReference type="SUPFAM" id="SSF52540">
    <property type="entry name" value="P-loop containing nucleoside triphosphate hydrolases"/>
    <property type="match status" value="1"/>
</dbReference>
<dbReference type="Gene3D" id="3.40.50.300">
    <property type="entry name" value="P-loop containing nucleotide triphosphate hydrolases"/>
    <property type="match status" value="1"/>
</dbReference>
<keyword evidence="4 6" id="KW-0067">ATP-binding</keyword>
<dbReference type="STRING" id="53406.SAMN05421553_1452"/>
<dbReference type="GO" id="GO:0016887">
    <property type="term" value="F:ATP hydrolysis activity"/>
    <property type="evidence" value="ECO:0007669"/>
    <property type="project" value="InterPro"/>
</dbReference>
<name>A0A1H4VDQ8_PSEAG</name>
<feature type="domain" description="ABC transporter" evidence="5">
    <location>
        <begin position="2"/>
        <end position="222"/>
    </location>
</feature>
<dbReference type="GO" id="GO:0005524">
    <property type="term" value="F:ATP binding"/>
    <property type="evidence" value="ECO:0007669"/>
    <property type="project" value="UniProtKB-KW"/>
</dbReference>
<sequence>MIHCHNLQWGPAGHPLTPPLNLHLARASLTGVVGSNGCGKSNLLKVIAGIAQPLRGQVELAVPRLGGVAYLVQQQALDRQFPIALQDLVSAGLWRSRLSRPQRQARLEQALADWGLSELQQHSLQALSGGELQRALLARLSLTDAQILLLDEPEAALDEQGLTLLWQHIARWQAEGRTQIVVSHSISHMSQHLDNALLVSRNGCIFAPIRELMGQRSPLEHVA</sequence>
<reference evidence="7" key="1">
    <citation type="submission" date="2016-10" db="EMBL/GenBank/DDBJ databases">
        <authorList>
            <person name="Varghese N."/>
            <person name="Submissions S."/>
        </authorList>
    </citation>
    <scope>NUCLEOTIDE SEQUENCE [LARGE SCALE GENOMIC DNA]</scope>
    <source>
        <strain evidence="7">DSM 12111</strain>
    </source>
</reference>
<keyword evidence="7" id="KW-1185">Reference proteome</keyword>
<comment type="similarity">
    <text evidence="1">Belongs to the ABC transporter superfamily.</text>
</comment>
<evidence type="ECO:0000313" key="7">
    <source>
        <dbReference type="Proteomes" id="UP000242849"/>
    </source>
</evidence>
<dbReference type="EMBL" id="FNSC01000001">
    <property type="protein sequence ID" value="SEC79010.1"/>
    <property type="molecule type" value="Genomic_DNA"/>
</dbReference>
<evidence type="ECO:0000259" key="5">
    <source>
        <dbReference type="PROSITE" id="PS50893"/>
    </source>
</evidence>
<organism evidence="6 7">
    <name type="scientific">Pseudomonas anguilliseptica</name>
    <dbReference type="NCBI Taxonomy" id="53406"/>
    <lineage>
        <taxon>Bacteria</taxon>
        <taxon>Pseudomonadati</taxon>
        <taxon>Pseudomonadota</taxon>
        <taxon>Gammaproteobacteria</taxon>
        <taxon>Pseudomonadales</taxon>
        <taxon>Pseudomonadaceae</taxon>
        <taxon>Pseudomonas</taxon>
    </lineage>
</organism>
<dbReference type="InterPro" id="IPR027417">
    <property type="entry name" value="P-loop_NTPase"/>
</dbReference>
<dbReference type="PROSITE" id="PS50893">
    <property type="entry name" value="ABC_TRANSPORTER_2"/>
    <property type="match status" value="1"/>
</dbReference>
<keyword evidence="3" id="KW-0547">Nucleotide-binding</keyword>
<dbReference type="AlphaFoldDB" id="A0A1H4VDQ8"/>
<evidence type="ECO:0000256" key="2">
    <source>
        <dbReference type="ARBA" id="ARBA00022448"/>
    </source>
</evidence>
<dbReference type="Proteomes" id="UP000242849">
    <property type="component" value="Unassembled WGS sequence"/>
</dbReference>
<dbReference type="InterPro" id="IPR003439">
    <property type="entry name" value="ABC_transporter-like_ATP-bd"/>
</dbReference>
<dbReference type="OrthoDB" id="9806726at2"/>
<accession>A0A1H4VDQ8</accession>
<dbReference type="InterPro" id="IPR050153">
    <property type="entry name" value="Metal_Ion_Import_ABC"/>
</dbReference>
<protein>
    <submittedName>
        <fullName evidence="6">Zinc/manganese transport system ATP-binding protein</fullName>
    </submittedName>
</protein>
<dbReference type="PROSITE" id="PS00211">
    <property type="entry name" value="ABC_TRANSPORTER_1"/>
    <property type="match status" value="1"/>
</dbReference>